<keyword evidence="10" id="KW-0756">Sterol biosynthesis</keyword>
<evidence type="ECO:0000256" key="1">
    <source>
        <dbReference type="ARBA" id="ARBA00022490"/>
    </source>
</evidence>
<dbReference type="KEGG" id="lmi:LMXM_30_0560"/>
<dbReference type="SUPFAM" id="SSF54211">
    <property type="entry name" value="Ribosomal protein S5 domain 2-like"/>
    <property type="match status" value="1"/>
</dbReference>
<evidence type="ECO:0000256" key="7">
    <source>
        <dbReference type="ARBA" id="ARBA00022842"/>
    </source>
</evidence>
<dbReference type="EC" id="2.7.1.36" evidence="10"/>
<comment type="catalytic activity">
    <reaction evidence="10">
        <text>(R)-mevalonate + ATP = (R)-5-phosphomevalonate + ADP + H(+)</text>
        <dbReference type="Rhea" id="RHEA:17065"/>
        <dbReference type="ChEBI" id="CHEBI:15378"/>
        <dbReference type="ChEBI" id="CHEBI:30616"/>
        <dbReference type="ChEBI" id="CHEBI:36464"/>
        <dbReference type="ChEBI" id="CHEBI:58146"/>
        <dbReference type="ChEBI" id="CHEBI:456216"/>
        <dbReference type="EC" id="2.7.1.36"/>
    </reaction>
</comment>
<dbReference type="VEuPathDB" id="TriTrypDB:LmxM.30.0560"/>
<evidence type="ECO:0000259" key="12">
    <source>
        <dbReference type="Pfam" id="PF08544"/>
    </source>
</evidence>
<keyword evidence="3 10" id="KW-0808">Transferase</keyword>
<dbReference type="UniPathway" id="UPA00057">
    <property type="reaction ID" value="UER00098"/>
</dbReference>
<keyword evidence="4 10" id="KW-0547">Nucleotide-binding</keyword>
<keyword evidence="14" id="KW-1185">Reference proteome</keyword>
<keyword evidence="6 10" id="KW-0067">ATP-binding</keyword>
<proteinExistence type="inferred from homology"/>
<dbReference type="PANTHER" id="PTHR43290:SF2">
    <property type="entry name" value="MEVALONATE KINASE"/>
    <property type="match status" value="1"/>
</dbReference>
<gene>
    <name evidence="13" type="ORF">LMXM_30_0560</name>
</gene>
<evidence type="ECO:0000259" key="11">
    <source>
        <dbReference type="Pfam" id="PF00288"/>
    </source>
</evidence>
<evidence type="ECO:0000256" key="10">
    <source>
        <dbReference type="RuleBase" id="RU363087"/>
    </source>
</evidence>
<protein>
    <recommendedName>
        <fullName evidence="10">Mevalonate kinase</fullName>
        <shortName evidence="10">MK</shortName>
        <ecNumber evidence="10">2.7.1.36</ecNumber>
    </recommendedName>
</protein>
<dbReference type="Pfam" id="PF00288">
    <property type="entry name" value="GHMP_kinases_N"/>
    <property type="match status" value="1"/>
</dbReference>
<dbReference type="PRINTS" id="PR00959">
    <property type="entry name" value="MEVGALKINASE"/>
</dbReference>
<dbReference type="GO" id="GO:0005524">
    <property type="term" value="F:ATP binding"/>
    <property type="evidence" value="ECO:0007669"/>
    <property type="project" value="UniProtKB-KW"/>
</dbReference>
<dbReference type="RefSeq" id="XP_003877577.1">
    <property type="nucleotide sequence ID" value="XM_003877528.1"/>
</dbReference>
<dbReference type="InterPro" id="IPR020568">
    <property type="entry name" value="Ribosomal_Su5_D2-typ_SF"/>
</dbReference>
<comment type="pathway">
    <text evidence="9 10">Isoprenoid biosynthesis; isopentenyl diphosphate biosynthesis via mevalonate pathway; isopentenyl diphosphate from (R)-mevalonate: step 1/3.</text>
</comment>
<evidence type="ECO:0000256" key="3">
    <source>
        <dbReference type="ARBA" id="ARBA00022679"/>
    </source>
</evidence>
<evidence type="ECO:0000256" key="6">
    <source>
        <dbReference type="ARBA" id="ARBA00022840"/>
    </source>
</evidence>
<accession>E9B1K6</accession>
<keyword evidence="8 10" id="KW-0443">Lipid metabolism</keyword>
<dbReference type="Gene3D" id="3.30.70.890">
    <property type="entry name" value="GHMP kinase, C-terminal domain"/>
    <property type="match status" value="1"/>
</dbReference>
<dbReference type="Gene3D" id="3.30.230.10">
    <property type="match status" value="1"/>
</dbReference>
<dbReference type="FunFam" id="3.30.230.10:FF:000127">
    <property type="entry name" value="Mevalonate kinase"/>
    <property type="match status" value="1"/>
</dbReference>
<keyword evidence="1 10" id="KW-0963">Cytoplasm</keyword>
<evidence type="ECO:0000313" key="13">
    <source>
        <dbReference type="EMBL" id="CBZ29112.1"/>
    </source>
</evidence>
<keyword evidence="2 10" id="KW-0444">Lipid biosynthesis</keyword>
<dbReference type="GeneID" id="13451819"/>
<dbReference type="GO" id="GO:0016126">
    <property type="term" value="P:sterol biosynthetic process"/>
    <property type="evidence" value="ECO:0007669"/>
    <property type="project" value="UniProtKB-KW"/>
</dbReference>
<keyword evidence="5 10" id="KW-0418">Kinase</keyword>
<dbReference type="EMBL" id="FR799583">
    <property type="protein sequence ID" value="CBZ29112.1"/>
    <property type="molecule type" value="Genomic_DNA"/>
</dbReference>
<dbReference type="InterPro" id="IPR006205">
    <property type="entry name" value="Mev_gal_kin"/>
</dbReference>
<reference evidence="13 14" key="1">
    <citation type="journal article" date="2011" name="Genome Res.">
        <title>Chromosome and gene copy number variation allow major structural change between species and strains of Leishmania.</title>
        <authorList>
            <person name="Rogers M.B."/>
            <person name="Hilley J.D."/>
            <person name="Dickens N.J."/>
            <person name="Wilkes J."/>
            <person name="Bates P.A."/>
            <person name="Depledge D.P."/>
            <person name="Harris D."/>
            <person name="Her Y."/>
            <person name="Herzyk P."/>
            <person name="Imamura H."/>
            <person name="Otto T.D."/>
            <person name="Sanders M."/>
            <person name="Seeger K."/>
            <person name="Dujardin J.C."/>
            <person name="Berriman M."/>
            <person name="Smith D.F."/>
            <person name="Hertz-Fowler C."/>
            <person name="Mottram J.C."/>
        </authorList>
    </citation>
    <scope>NUCLEOTIDE SEQUENCE [LARGE SCALE GENOMIC DNA]</scope>
    <source>
        <strain evidence="13 14">MHOM/GT/2001/U1103</strain>
    </source>
</reference>
<dbReference type="GO" id="GO:0004496">
    <property type="term" value="F:mevalonate kinase activity"/>
    <property type="evidence" value="ECO:0007669"/>
    <property type="project" value="UniProtKB-EC"/>
</dbReference>
<keyword evidence="7" id="KW-0460">Magnesium</keyword>
<evidence type="ECO:0000256" key="9">
    <source>
        <dbReference type="ARBA" id="ARBA00029438"/>
    </source>
</evidence>
<dbReference type="InterPro" id="IPR014721">
    <property type="entry name" value="Ribsml_uS5_D2-typ_fold_subgr"/>
</dbReference>
<comment type="similarity">
    <text evidence="10">Belongs to the GHMP kinase family. Mevalonate kinase subfamily.</text>
</comment>
<feature type="domain" description="GHMP kinase N-terminal" evidence="11">
    <location>
        <begin position="103"/>
        <end position="186"/>
    </location>
</feature>
<keyword evidence="10" id="KW-0753">Steroid metabolism</keyword>
<name>E9B1K6_LEIMU</name>
<evidence type="ECO:0000313" key="14">
    <source>
        <dbReference type="Proteomes" id="UP000007259"/>
    </source>
</evidence>
<evidence type="ECO:0000256" key="8">
    <source>
        <dbReference type="ARBA" id="ARBA00023098"/>
    </source>
</evidence>
<comment type="subcellular location">
    <subcellularLocation>
        <location evidence="10">Cytoplasm</location>
    </subcellularLocation>
</comment>
<feature type="domain" description="GHMP kinase C-terminal" evidence="12">
    <location>
        <begin position="253"/>
        <end position="334"/>
    </location>
</feature>
<dbReference type="GO" id="GO:0005829">
    <property type="term" value="C:cytosol"/>
    <property type="evidence" value="ECO:0007669"/>
    <property type="project" value="TreeGrafter"/>
</dbReference>
<dbReference type="AlphaFoldDB" id="E9B1K6"/>
<organism evidence="13 14">
    <name type="scientific">Leishmania mexicana (strain MHOM/GT/2001/U1103)</name>
    <dbReference type="NCBI Taxonomy" id="929439"/>
    <lineage>
        <taxon>Eukaryota</taxon>
        <taxon>Discoba</taxon>
        <taxon>Euglenozoa</taxon>
        <taxon>Kinetoplastea</taxon>
        <taxon>Metakinetoplastina</taxon>
        <taxon>Trypanosomatida</taxon>
        <taxon>Trypanosomatidae</taxon>
        <taxon>Leishmaniinae</taxon>
        <taxon>Leishmania</taxon>
    </lineage>
</organism>
<keyword evidence="10" id="KW-1207">Sterol metabolism</keyword>
<dbReference type="PANTHER" id="PTHR43290">
    <property type="entry name" value="MEVALONATE KINASE"/>
    <property type="match status" value="1"/>
</dbReference>
<evidence type="ECO:0000256" key="4">
    <source>
        <dbReference type="ARBA" id="ARBA00022741"/>
    </source>
</evidence>
<evidence type="ECO:0000256" key="5">
    <source>
        <dbReference type="ARBA" id="ARBA00022777"/>
    </source>
</evidence>
<dbReference type="InterPro" id="IPR006204">
    <property type="entry name" value="GHMP_kinase_N_dom"/>
</dbReference>
<dbReference type="NCBIfam" id="TIGR00549">
    <property type="entry name" value="mevalon_kin"/>
    <property type="match status" value="1"/>
</dbReference>
<dbReference type="Pfam" id="PF08544">
    <property type="entry name" value="GHMP_kinases_C"/>
    <property type="match status" value="1"/>
</dbReference>
<dbReference type="InterPro" id="IPR013750">
    <property type="entry name" value="GHMP_kinase_C_dom"/>
</dbReference>
<dbReference type="Proteomes" id="UP000007259">
    <property type="component" value="Chromosome 30"/>
</dbReference>
<dbReference type="OrthoDB" id="1652964at2759"/>
<dbReference type="GO" id="GO:0019287">
    <property type="term" value="P:isopentenyl diphosphate biosynthetic process, mevalonate pathway"/>
    <property type="evidence" value="ECO:0007669"/>
    <property type="project" value="UniProtKB-UniPathway"/>
</dbReference>
<dbReference type="FunFam" id="3.30.70.890:FF:000024">
    <property type="entry name" value="Mevalonate kinase"/>
    <property type="match status" value="1"/>
</dbReference>
<dbReference type="PhylomeDB" id="E9B1K6"/>
<dbReference type="InterPro" id="IPR036554">
    <property type="entry name" value="GHMP_kinase_C_sf"/>
</dbReference>
<keyword evidence="10" id="KW-0752">Steroid biosynthesis</keyword>
<dbReference type="OMA" id="GPFFDAP"/>
<evidence type="ECO:0000256" key="2">
    <source>
        <dbReference type="ARBA" id="ARBA00022516"/>
    </source>
</evidence>
<dbReference type="SUPFAM" id="SSF55060">
    <property type="entry name" value="GHMP Kinase, C-terminal domain"/>
    <property type="match status" value="1"/>
</dbReference>
<sequence length="352" mass="38355">MPPHNTSFQKRLHFPLVDSHFFSMPKPVKSKTTGKNIGYGKVILFGEHFVVHGAEAIVAGISEYTECRLEINPGVPGLQVDDRRPAIPGYIAQKRDEQKKAHQLVLDHLKVDLSGDGLKMFIDGPLVPSSGIGASASDVVAFSRALSELYQLNLTDEEVNQSAFVGEGGYHGTPSGADNTAATYGGLISYRRQDGKSAFKPIAFQQRLYLVVVSTGITASTMKVVNDVHKMKHQQPARFKRLYDSYTHIVSQAREALQKGDLQRLGQLMNANHDLCREIDVSCRELELIVQTCRTYGALGAKLSGTGRGGIAVALAASNDQRDAIVKGLKAECPEAKFIWGYTVQPSTASNL</sequence>